<keyword evidence="8" id="KW-1185">Reference proteome</keyword>
<protein>
    <recommendedName>
        <fullName evidence="9">C6 zinc finger domain protein</fullName>
    </recommendedName>
</protein>
<accession>A0ABR1T8B8</accession>
<evidence type="ECO:0000256" key="5">
    <source>
        <dbReference type="ARBA" id="ARBA00023163"/>
    </source>
</evidence>
<organism evidence="7 8">
    <name type="scientific">Apiospora phragmitis</name>
    <dbReference type="NCBI Taxonomy" id="2905665"/>
    <lineage>
        <taxon>Eukaryota</taxon>
        <taxon>Fungi</taxon>
        <taxon>Dikarya</taxon>
        <taxon>Ascomycota</taxon>
        <taxon>Pezizomycotina</taxon>
        <taxon>Sordariomycetes</taxon>
        <taxon>Xylariomycetidae</taxon>
        <taxon>Amphisphaeriales</taxon>
        <taxon>Apiosporaceae</taxon>
        <taxon>Apiospora</taxon>
    </lineage>
</organism>
<keyword evidence="1" id="KW-0479">Metal-binding</keyword>
<dbReference type="GeneID" id="92097793"/>
<dbReference type="PANTHER" id="PTHR36206:SF16">
    <property type="entry name" value="TRANSCRIPTION FACTOR DOMAIN-CONTAINING PROTEIN-RELATED"/>
    <property type="match status" value="1"/>
</dbReference>
<evidence type="ECO:0000256" key="1">
    <source>
        <dbReference type="ARBA" id="ARBA00022723"/>
    </source>
</evidence>
<comment type="caution">
    <text evidence="7">The sequence shown here is derived from an EMBL/GenBank/DDBJ whole genome shotgun (WGS) entry which is preliminary data.</text>
</comment>
<keyword evidence="5" id="KW-0804">Transcription</keyword>
<evidence type="ECO:0000256" key="4">
    <source>
        <dbReference type="ARBA" id="ARBA00023125"/>
    </source>
</evidence>
<proteinExistence type="predicted"/>
<reference evidence="7 8" key="1">
    <citation type="submission" date="2023-01" db="EMBL/GenBank/DDBJ databases">
        <title>Analysis of 21 Apiospora genomes using comparative genomics revels a genus with tremendous synthesis potential of carbohydrate active enzymes and secondary metabolites.</title>
        <authorList>
            <person name="Sorensen T."/>
        </authorList>
    </citation>
    <scope>NUCLEOTIDE SEQUENCE [LARGE SCALE GENOMIC DNA]</scope>
    <source>
        <strain evidence="7 8">CBS 135458</strain>
    </source>
</reference>
<keyword evidence="2" id="KW-0862">Zinc</keyword>
<keyword evidence="4" id="KW-0238">DNA-binding</keyword>
<evidence type="ECO:0000313" key="8">
    <source>
        <dbReference type="Proteomes" id="UP001480595"/>
    </source>
</evidence>
<dbReference type="RefSeq" id="XP_066709691.1">
    <property type="nucleotide sequence ID" value="XM_066864730.1"/>
</dbReference>
<dbReference type="Proteomes" id="UP001480595">
    <property type="component" value="Unassembled WGS sequence"/>
</dbReference>
<keyword evidence="3" id="KW-0805">Transcription regulation</keyword>
<sequence length="385" mass="43891">MQEGPARYAALAISLLYESSSDELSGSSTPDRQRAAVVYYNKALRHAATEHIDTDMLLYLSILFTCVEFLRHNARAAIGHCRHAMQILKVSNNSIPTELSSIFRHLSVYPFFFGPNPADFPDLPLDNLPYHGFKTIHDALEAMDSLLARTARLIRELEPRRQCPLGEYMPPPALLVKWQSLCRDLDTWYSGLSAFRKQRSSEVAAAGHVELTLHRLLEMRWLVCDIWVDTRLSPDEMVYDSCRSQFERILALAREEADFRESLGASITNAFKFEVALAPLLHFAVMKCRFLRLRLEMLGLFKKVSCQREGLWELKQMEAISRGIIGREHGIETAFQSIDSLLEDLTDEPAIPSKEQRVADWYMRDVYPAIGIEDAKTSDLLVLPN</sequence>
<gene>
    <name evidence="7" type="ORF">PG994_013321</name>
</gene>
<dbReference type="InterPro" id="IPR052360">
    <property type="entry name" value="Transcr_Regulatory_Proteins"/>
</dbReference>
<keyword evidence="6" id="KW-0539">Nucleus</keyword>
<name>A0ABR1T8B8_9PEZI</name>
<evidence type="ECO:0000256" key="2">
    <source>
        <dbReference type="ARBA" id="ARBA00022833"/>
    </source>
</evidence>
<dbReference type="EMBL" id="JAQQWL010000013">
    <property type="protein sequence ID" value="KAK8042838.1"/>
    <property type="molecule type" value="Genomic_DNA"/>
</dbReference>
<evidence type="ECO:0008006" key="9">
    <source>
        <dbReference type="Google" id="ProtNLM"/>
    </source>
</evidence>
<evidence type="ECO:0000313" key="7">
    <source>
        <dbReference type="EMBL" id="KAK8042838.1"/>
    </source>
</evidence>
<evidence type="ECO:0000256" key="3">
    <source>
        <dbReference type="ARBA" id="ARBA00023015"/>
    </source>
</evidence>
<dbReference type="PANTHER" id="PTHR36206">
    <property type="entry name" value="ASPERCRYPTIN BIOSYNTHESIS CLUSTER-SPECIFIC TRANSCRIPTION REGULATOR ATNN-RELATED"/>
    <property type="match status" value="1"/>
</dbReference>
<evidence type="ECO:0000256" key="6">
    <source>
        <dbReference type="ARBA" id="ARBA00023242"/>
    </source>
</evidence>